<dbReference type="InParanoid" id="A0A1B1AD90"/>
<dbReference type="AlphaFoldDB" id="A0A1B1AD90"/>
<dbReference type="KEGG" id="cbot:ATE48_00600"/>
<organism evidence="1 2">
    <name type="scientific">Candidatus Viadribacter manganicus</name>
    <dbReference type="NCBI Taxonomy" id="1759059"/>
    <lineage>
        <taxon>Bacteria</taxon>
        <taxon>Pseudomonadati</taxon>
        <taxon>Pseudomonadota</taxon>
        <taxon>Alphaproteobacteria</taxon>
        <taxon>Hyphomonadales</taxon>
        <taxon>Hyphomonadaceae</taxon>
        <taxon>Candidatus Viadribacter</taxon>
    </lineage>
</organism>
<evidence type="ECO:0000313" key="1">
    <source>
        <dbReference type="EMBL" id="ANP44526.1"/>
    </source>
</evidence>
<protein>
    <submittedName>
        <fullName evidence="1">Uncharacterized protein</fullName>
    </submittedName>
</protein>
<accession>A0A1B1AD90</accession>
<name>A0A1B1AD90_9PROT</name>
<dbReference type="Proteomes" id="UP000092498">
    <property type="component" value="Chromosome"/>
</dbReference>
<reference evidence="1 2" key="1">
    <citation type="submission" date="2015-11" db="EMBL/GenBank/DDBJ databases">
        <title>Whole-Genome Sequence of Candidatus Oderbacter manganicum from the National Park Lower Oder Valley, Germany.</title>
        <authorList>
            <person name="Braun B."/>
            <person name="Liere K."/>
            <person name="Szewzyk U."/>
        </authorList>
    </citation>
    <scope>NUCLEOTIDE SEQUENCE [LARGE SCALE GENOMIC DNA]</scope>
    <source>
        <strain evidence="1 2">OTSz_A_272</strain>
    </source>
</reference>
<proteinExistence type="predicted"/>
<evidence type="ECO:0000313" key="2">
    <source>
        <dbReference type="Proteomes" id="UP000092498"/>
    </source>
</evidence>
<dbReference type="EMBL" id="CP013244">
    <property type="protein sequence ID" value="ANP44526.1"/>
    <property type="molecule type" value="Genomic_DNA"/>
</dbReference>
<keyword evidence="2" id="KW-1185">Reference proteome</keyword>
<gene>
    <name evidence="1" type="ORF">ATE48_00600</name>
</gene>
<sequence>MEGYGDMTIGLPIVEARRISGQPMNNEALEPDVPGACSEQEYRTADGDQLWLMFEGDVITRITASSEAPRTRTAQNVGVGSTDAQVRTAYQNVIEEPAKYNPAPAHDLIVWTTPNQSGLRFEVSEQGAVTAVHAGGASILYVEGCA</sequence>